<gene>
    <name evidence="1" type="ordered locus">Thicy_1085</name>
</gene>
<dbReference type="RefSeq" id="WP_013835629.1">
    <property type="nucleotide sequence ID" value="NC_015581.1"/>
</dbReference>
<dbReference type="SUPFAM" id="SSF53474">
    <property type="entry name" value="alpha/beta-Hydrolases"/>
    <property type="match status" value="1"/>
</dbReference>
<organism evidence="1 2">
    <name type="scientific">Thiomicrospira cyclica (strain DSM 14477 / JCM 11371 / ALM1)</name>
    <name type="common">Thioalkalimicrobium cyclicum</name>
    <dbReference type="NCBI Taxonomy" id="717773"/>
    <lineage>
        <taxon>Bacteria</taxon>
        <taxon>Pseudomonadati</taxon>
        <taxon>Pseudomonadota</taxon>
        <taxon>Gammaproteobacteria</taxon>
        <taxon>Thiotrichales</taxon>
        <taxon>Piscirickettsiaceae</taxon>
        <taxon>Thiomicrospira</taxon>
    </lineage>
</organism>
<dbReference type="STRING" id="717773.Thicy_1085"/>
<dbReference type="ESTHER" id="thica-f6d8k1">
    <property type="family name" value="abh_upf00227"/>
</dbReference>
<dbReference type="eggNOG" id="COG3150">
    <property type="taxonomic scope" value="Bacteria"/>
</dbReference>
<dbReference type="PANTHER" id="PTHR35602">
    <property type="entry name" value="ESTERASE YQIA-RELATED"/>
    <property type="match status" value="1"/>
</dbReference>
<evidence type="ECO:0008006" key="3">
    <source>
        <dbReference type="Google" id="ProtNLM"/>
    </source>
</evidence>
<dbReference type="InterPro" id="IPR008886">
    <property type="entry name" value="UPF0227/Esterase_YqiA"/>
</dbReference>
<dbReference type="Pfam" id="PF05728">
    <property type="entry name" value="UPF0227"/>
    <property type="match status" value="1"/>
</dbReference>
<dbReference type="InterPro" id="IPR029058">
    <property type="entry name" value="AB_hydrolase_fold"/>
</dbReference>
<dbReference type="Gene3D" id="3.40.50.1820">
    <property type="entry name" value="alpha/beta hydrolase"/>
    <property type="match status" value="1"/>
</dbReference>
<dbReference type="OrthoDB" id="6469735at2"/>
<proteinExistence type="predicted"/>
<reference evidence="1 2" key="1">
    <citation type="submission" date="2011-05" db="EMBL/GenBank/DDBJ databases">
        <title>Complete sequence of Thioalkalimicrobium cyclicum ALM1.</title>
        <authorList>
            <consortium name="US DOE Joint Genome Institute"/>
            <person name="Lucas S."/>
            <person name="Han J."/>
            <person name="Lapidus A."/>
            <person name="Cheng J.-F."/>
            <person name="Goodwin L."/>
            <person name="Pitluck S."/>
            <person name="Peters L."/>
            <person name="Mikhailova N."/>
            <person name="Davenport K."/>
            <person name="Han C."/>
            <person name="Tapia R."/>
            <person name="Land M."/>
            <person name="Hauser L."/>
            <person name="Kyrpides N."/>
            <person name="Ivanova N."/>
            <person name="Pagani I."/>
            <person name="Kappler U."/>
            <person name="Woyke T."/>
        </authorList>
    </citation>
    <scope>NUCLEOTIDE SEQUENCE [LARGE SCALE GENOMIC DNA]</scope>
    <source>
        <strain evidence="2">DSM 14477 / JCM 11371 / ALM1</strain>
    </source>
</reference>
<accession>F6D8K1</accession>
<dbReference type="Proteomes" id="UP000009232">
    <property type="component" value="Chromosome"/>
</dbReference>
<dbReference type="PANTHER" id="PTHR35602:SF3">
    <property type="entry name" value="ESTERASE YQIA"/>
    <property type="match status" value="1"/>
</dbReference>
<dbReference type="HOGENOM" id="CLU_090996_2_0_6"/>
<name>F6D8K1_THICA</name>
<dbReference type="KEGG" id="tcy:Thicy_1085"/>
<evidence type="ECO:0000313" key="2">
    <source>
        <dbReference type="Proteomes" id="UP000009232"/>
    </source>
</evidence>
<sequence length="196" mass="21757">MLAYLHGYQSNGLSYKARHFKRAFGSNQVFCPSLPDKVPLAINTLEQWLETQTQPVGLIGASLGGFYALYLADKYQVPVVLINPAIPPLAPLVDVIDTTSQDQRFVWTEEVCEPLKPYFIPTLADATLKRVLLLQQMDDEILDPKRALHYLQGASIHRAVGGGHKFEKISVFDQQIAQFMQRQGVAVSIVDSDSAG</sequence>
<evidence type="ECO:0000313" key="1">
    <source>
        <dbReference type="EMBL" id="AEG31852.1"/>
    </source>
</evidence>
<dbReference type="AlphaFoldDB" id="F6D8K1"/>
<dbReference type="EMBL" id="CP002776">
    <property type="protein sequence ID" value="AEG31852.1"/>
    <property type="molecule type" value="Genomic_DNA"/>
</dbReference>
<protein>
    <recommendedName>
        <fullName evidence="3">Esterase</fullName>
    </recommendedName>
</protein>
<keyword evidence="2" id="KW-1185">Reference proteome</keyword>